<feature type="compositionally biased region" description="Gly residues" evidence="3">
    <location>
        <begin position="32"/>
        <end position="43"/>
    </location>
</feature>
<name>A0ABD5UMD3_9EURY</name>
<reference evidence="5 6" key="1">
    <citation type="journal article" date="2019" name="Int. J. Syst. Evol. Microbiol.">
        <title>The Global Catalogue of Microorganisms (GCM) 10K type strain sequencing project: providing services to taxonomists for standard genome sequencing and annotation.</title>
        <authorList>
            <consortium name="The Broad Institute Genomics Platform"/>
            <consortium name="The Broad Institute Genome Sequencing Center for Infectious Disease"/>
            <person name="Wu L."/>
            <person name="Ma J."/>
        </authorList>
    </citation>
    <scope>NUCLEOTIDE SEQUENCE [LARGE SCALE GENOMIC DNA]</scope>
    <source>
        <strain evidence="5 6">Y73</strain>
    </source>
</reference>
<sequence length="193" mass="19786">MRRRHLLAGIASLGTLGGAGAVATGNAPDALGLGGEGARGGNGEDGDDEGTIEPTTIPTIEAPGSRDDEVAIPAEGQATFVDFFGTWCPPCEEQMPALGEAADRIGDEVRFVSVTTEDVGGSVTEEAVVDWWRSNDGDWLVAADTTAELAAKLGVNGYPYAVALDATGRIAWSGSGTHTADEIVAGIENALDR</sequence>
<gene>
    <name evidence="5" type="ORF">ACFQEY_15300</name>
</gene>
<dbReference type="CDD" id="cd02966">
    <property type="entry name" value="TlpA_like_family"/>
    <property type="match status" value="1"/>
</dbReference>
<dbReference type="InterPro" id="IPR017937">
    <property type="entry name" value="Thioredoxin_CS"/>
</dbReference>
<dbReference type="InterPro" id="IPR013766">
    <property type="entry name" value="Thioredoxin_domain"/>
</dbReference>
<feature type="region of interest" description="Disordered" evidence="3">
    <location>
        <begin position="32"/>
        <end position="51"/>
    </location>
</feature>
<dbReference type="EMBL" id="JBHSXI010000023">
    <property type="protein sequence ID" value="MFC6890363.1"/>
    <property type="molecule type" value="Genomic_DNA"/>
</dbReference>
<feature type="domain" description="Thioredoxin" evidence="4">
    <location>
        <begin position="51"/>
        <end position="192"/>
    </location>
</feature>
<evidence type="ECO:0000256" key="1">
    <source>
        <dbReference type="ARBA" id="ARBA00004196"/>
    </source>
</evidence>
<dbReference type="PANTHER" id="PTHR42852">
    <property type="entry name" value="THIOL:DISULFIDE INTERCHANGE PROTEIN DSBE"/>
    <property type="match status" value="1"/>
</dbReference>
<dbReference type="InterPro" id="IPR013740">
    <property type="entry name" value="Redoxin"/>
</dbReference>
<comment type="caution">
    <text evidence="5">The sequence shown here is derived from an EMBL/GenBank/DDBJ whole genome shotgun (WGS) entry which is preliminary data.</text>
</comment>
<dbReference type="SUPFAM" id="SSF52833">
    <property type="entry name" value="Thioredoxin-like"/>
    <property type="match status" value="1"/>
</dbReference>
<accession>A0ABD5UMD3</accession>
<evidence type="ECO:0000313" key="6">
    <source>
        <dbReference type="Proteomes" id="UP001596333"/>
    </source>
</evidence>
<dbReference type="Gene3D" id="3.40.30.10">
    <property type="entry name" value="Glutaredoxin"/>
    <property type="match status" value="1"/>
</dbReference>
<evidence type="ECO:0000256" key="3">
    <source>
        <dbReference type="SAM" id="MobiDB-lite"/>
    </source>
</evidence>
<keyword evidence="2" id="KW-0201">Cytochrome c-type biogenesis</keyword>
<dbReference type="PROSITE" id="PS51352">
    <property type="entry name" value="THIOREDOXIN_2"/>
    <property type="match status" value="1"/>
</dbReference>
<dbReference type="InterPro" id="IPR050553">
    <property type="entry name" value="Thioredoxin_ResA/DsbE_sf"/>
</dbReference>
<protein>
    <submittedName>
        <fullName evidence="5">TlpA family protein disulfide reductase</fullName>
    </submittedName>
</protein>
<dbReference type="PANTHER" id="PTHR42852:SF17">
    <property type="entry name" value="THIOREDOXIN-LIKE PROTEIN HI_1115"/>
    <property type="match status" value="1"/>
</dbReference>
<comment type="subcellular location">
    <subcellularLocation>
        <location evidence="1">Cell envelope</location>
    </subcellularLocation>
</comment>
<dbReference type="AlphaFoldDB" id="A0ABD5UMD3"/>
<organism evidence="5 6">
    <name type="scientific">Halorubrum trueperi</name>
    <dbReference type="NCBI Taxonomy" id="2004704"/>
    <lineage>
        <taxon>Archaea</taxon>
        <taxon>Methanobacteriati</taxon>
        <taxon>Methanobacteriota</taxon>
        <taxon>Stenosarchaea group</taxon>
        <taxon>Halobacteria</taxon>
        <taxon>Halobacteriales</taxon>
        <taxon>Haloferacaceae</taxon>
        <taxon>Halorubrum</taxon>
    </lineage>
</organism>
<dbReference type="PROSITE" id="PS00194">
    <property type="entry name" value="THIOREDOXIN_1"/>
    <property type="match status" value="1"/>
</dbReference>
<evidence type="ECO:0000313" key="5">
    <source>
        <dbReference type="EMBL" id="MFC6890363.1"/>
    </source>
</evidence>
<proteinExistence type="predicted"/>
<evidence type="ECO:0000256" key="2">
    <source>
        <dbReference type="ARBA" id="ARBA00022748"/>
    </source>
</evidence>
<dbReference type="RefSeq" id="WP_379770205.1">
    <property type="nucleotide sequence ID" value="NZ_JBHSXI010000023.1"/>
</dbReference>
<dbReference type="Proteomes" id="UP001596333">
    <property type="component" value="Unassembled WGS sequence"/>
</dbReference>
<dbReference type="GO" id="GO:0017004">
    <property type="term" value="P:cytochrome complex assembly"/>
    <property type="evidence" value="ECO:0007669"/>
    <property type="project" value="UniProtKB-KW"/>
</dbReference>
<keyword evidence="6" id="KW-1185">Reference proteome</keyword>
<dbReference type="Pfam" id="PF08534">
    <property type="entry name" value="Redoxin"/>
    <property type="match status" value="1"/>
</dbReference>
<dbReference type="InterPro" id="IPR036249">
    <property type="entry name" value="Thioredoxin-like_sf"/>
</dbReference>
<evidence type="ECO:0000259" key="4">
    <source>
        <dbReference type="PROSITE" id="PS51352"/>
    </source>
</evidence>